<dbReference type="AlphaFoldDB" id="A0A328WVK7"/>
<gene>
    <name evidence="2" type="ORF">B0I10_11325</name>
</gene>
<evidence type="ECO:0000313" key="2">
    <source>
        <dbReference type="EMBL" id="RAR46909.1"/>
    </source>
</evidence>
<organism evidence="2 3">
    <name type="scientific">Flavobacterium lacus</name>
    <dbReference type="NCBI Taxonomy" id="1353778"/>
    <lineage>
        <taxon>Bacteria</taxon>
        <taxon>Pseudomonadati</taxon>
        <taxon>Bacteroidota</taxon>
        <taxon>Flavobacteriia</taxon>
        <taxon>Flavobacteriales</taxon>
        <taxon>Flavobacteriaceae</taxon>
        <taxon>Flavobacterium</taxon>
    </lineage>
</organism>
<proteinExistence type="predicted"/>
<evidence type="ECO:0000256" key="1">
    <source>
        <dbReference type="SAM" id="Phobius"/>
    </source>
</evidence>
<name>A0A328WVK7_9FLAO</name>
<keyword evidence="1" id="KW-1133">Transmembrane helix</keyword>
<keyword evidence="3" id="KW-1185">Reference proteome</keyword>
<dbReference type="OrthoDB" id="1412480at2"/>
<keyword evidence="1" id="KW-0472">Membrane</keyword>
<dbReference type="Proteomes" id="UP000249518">
    <property type="component" value="Unassembled WGS sequence"/>
</dbReference>
<keyword evidence="1" id="KW-0812">Transmembrane</keyword>
<dbReference type="EMBL" id="QLSV01000013">
    <property type="protein sequence ID" value="RAR46909.1"/>
    <property type="molecule type" value="Genomic_DNA"/>
</dbReference>
<dbReference type="RefSeq" id="WP_112086825.1">
    <property type="nucleotide sequence ID" value="NZ_QLSV01000013.1"/>
</dbReference>
<reference evidence="2 3" key="1">
    <citation type="submission" date="2018-06" db="EMBL/GenBank/DDBJ databases">
        <title>Genomic Encyclopedia of Type Strains, Phase III (KMG-III): the genomes of soil and plant-associated and newly described type strains.</title>
        <authorList>
            <person name="Whitman W."/>
        </authorList>
    </citation>
    <scope>NUCLEOTIDE SEQUENCE [LARGE SCALE GENOMIC DNA]</scope>
    <source>
        <strain evidence="2 3">CGMCC 1.12504</strain>
    </source>
</reference>
<sequence>MVWWKKTVIFVFVLIALIFVLNIGLSFWIKKELPKIINENNDSPYHIVYKTIDITLLSGTILINDITIVPKKAMNETSDKTGLFAAISDVDIKGISIWSILFSKKIKASKITINKPEIILYKKDDKAVNNPNSINESVVKPFKNTISVSDIELENANLNIISTETNLPSLVVTNLSLELDDVVLNDETLEEKIPFKYNDFDFSCDSIYFRANEFYHFKASTIKSTKSELKIDNFKLIPVYSRAEFVRKIPVEKDLYSVNVQVISFSEMDWGFEENDFYFHSKNIVLDSVYATIYRSKIPTDNLSKKPLYSKLLREIPFKLQVDSLQIRESILEYEEEKTFEKGAGLLSFHQFNMAVTNINSGYKEQKLSDVKIKVDCRFMNVSPLKVDWQFNVLDKSDGFTFKGTILNFPAEQLKPFTKPYMNVDVEGMLDEVYFNFAGNDIKSKGNFAIKYEDLNVTVYKKNSRKEKNKFLSAIGNLFVKKDSDEKVKEVEVEVERIPEKSFYNFLWRNIGEGLKKTLL</sequence>
<protein>
    <recommendedName>
        <fullName evidence="4">AsmA-like protein</fullName>
    </recommendedName>
</protein>
<evidence type="ECO:0008006" key="4">
    <source>
        <dbReference type="Google" id="ProtNLM"/>
    </source>
</evidence>
<comment type="caution">
    <text evidence="2">The sequence shown here is derived from an EMBL/GenBank/DDBJ whole genome shotgun (WGS) entry which is preliminary data.</text>
</comment>
<accession>A0A328WVK7</accession>
<feature type="transmembrane region" description="Helical" evidence="1">
    <location>
        <begin position="7"/>
        <end position="29"/>
    </location>
</feature>
<evidence type="ECO:0000313" key="3">
    <source>
        <dbReference type="Proteomes" id="UP000249518"/>
    </source>
</evidence>